<dbReference type="SUPFAM" id="SSF48452">
    <property type="entry name" value="TPR-like"/>
    <property type="match status" value="1"/>
</dbReference>
<evidence type="ECO:0000313" key="7">
    <source>
        <dbReference type="EMBL" id="SDT63355.1"/>
    </source>
</evidence>
<proteinExistence type="inferred from homology"/>
<dbReference type="AlphaFoldDB" id="A0A1H2BYI4"/>
<keyword evidence="8" id="KW-1185">Reference proteome</keyword>
<comment type="subcellular location">
    <subcellularLocation>
        <location evidence="1">Cell outer membrane</location>
    </subcellularLocation>
</comment>
<accession>A0A1H2BYI4</accession>
<dbReference type="STRING" id="652787.SAMN05216490_4467"/>
<dbReference type="Proteomes" id="UP000199679">
    <property type="component" value="Chromosome I"/>
</dbReference>
<gene>
    <name evidence="7" type="ORF">SAMN05216490_4467</name>
</gene>
<keyword evidence="3" id="KW-0732">Signal</keyword>
<evidence type="ECO:0000256" key="2">
    <source>
        <dbReference type="ARBA" id="ARBA00006275"/>
    </source>
</evidence>
<dbReference type="GO" id="GO:0009279">
    <property type="term" value="C:cell outer membrane"/>
    <property type="evidence" value="ECO:0007669"/>
    <property type="project" value="UniProtKB-SubCell"/>
</dbReference>
<reference evidence="7 8" key="1">
    <citation type="submission" date="2016-10" db="EMBL/GenBank/DDBJ databases">
        <authorList>
            <person name="de Groot N.N."/>
        </authorList>
    </citation>
    <scope>NUCLEOTIDE SEQUENCE [LARGE SCALE GENOMIC DNA]</scope>
    <source>
        <strain evidence="7 8">MP1X4</strain>
    </source>
</reference>
<sequence length="586" mass="64987">MKKIYIITLSCIMISILSLYSCKKDSFLTRYPVSSLTQESFFNNATDLNTYANGFYSYVPGITSVALNDQQSDNYDSNPFNKVVAGQLILPITASSAGWTWTYLTDVNYFLQNYQKANASQAIKNHYVGVARFFRAWFYFDKVKQFGAVPWYGSTINPADNADLYKARDSRQLVMDSVMADLKFAVNNINPTGPSGTITKWVALALMARVGLHEGTFRQYQGITGGQPFLKTADSAALAIMQSGNFKLYTTNHPTQDYQNLFLFYNPTDAQATSEVILGSYYSSTLHNFTALDGYMTGYGLGLTKGLMNSYLMTDGTPFTAVPGHDTMMIKGEFNNRDPRMMQTVLQATATDGNLKGTKTLGNAPTGYLQIKYYDPATPGWNSNYNAGINFRYGEMLLIYAETKAELANAGVGTFTQADLDMTINLLRDRVGMPHLMMNVPIDPVLAASYPNVSGSLQNVLLEIRRERRVELACEGFRYDDLMRWKSGPLLAQQFTGMYFPALGTYDLNGDGVADIALVTSAPANPVATVSYFVVGTDIYLSHGTYGNVVVNPTLVKTFTDPKNYLFPLPTQELQLNPKLTQNPGW</sequence>
<protein>
    <submittedName>
        <fullName evidence="7">Starch-binding associating with outer membrane</fullName>
    </submittedName>
</protein>
<dbReference type="Pfam" id="PF07980">
    <property type="entry name" value="SusD_RagB"/>
    <property type="match status" value="1"/>
</dbReference>
<keyword evidence="5" id="KW-0998">Cell outer membrane</keyword>
<evidence type="ECO:0000313" key="8">
    <source>
        <dbReference type="Proteomes" id="UP000199679"/>
    </source>
</evidence>
<feature type="domain" description="RagB/SusD" evidence="6">
    <location>
        <begin position="292"/>
        <end position="586"/>
    </location>
</feature>
<dbReference type="EMBL" id="LT629740">
    <property type="protein sequence ID" value="SDT63355.1"/>
    <property type="molecule type" value="Genomic_DNA"/>
</dbReference>
<dbReference type="PROSITE" id="PS51257">
    <property type="entry name" value="PROKAR_LIPOPROTEIN"/>
    <property type="match status" value="1"/>
</dbReference>
<dbReference type="InterPro" id="IPR011990">
    <property type="entry name" value="TPR-like_helical_dom_sf"/>
</dbReference>
<dbReference type="Gene3D" id="1.25.40.390">
    <property type="match status" value="1"/>
</dbReference>
<keyword evidence="4" id="KW-0472">Membrane</keyword>
<evidence type="ECO:0000256" key="3">
    <source>
        <dbReference type="ARBA" id="ARBA00022729"/>
    </source>
</evidence>
<evidence type="ECO:0000256" key="1">
    <source>
        <dbReference type="ARBA" id="ARBA00004442"/>
    </source>
</evidence>
<evidence type="ECO:0000256" key="5">
    <source>
        <dbReference type="ARBA" id="ARBA00023237"/>
    </source>
</evidence>
<evidence type="ECO:0000259" key="6">
    <source>
        <dbReference type="Pfam" id="PF07980"/>
    </source>
</evidence>
<evidence type="ECO:0000256" key="4">
    <source>
        <dbReference type="ARBA" id="ARBA00023136"/>
    </source>
</evidence>
<name>A0A1H2BYI4_MUCMA</name>
<organism evidence="7 8">
    <name type="scientific">Mucilaginibacter mallensis</name>
    <dbReference type="NCBI Taxonomy" id="652787"/>
    <lineage>
        <taxon>Bacteria</taxon>
        <taxon>Pseudomonadati</taxon>
        <taxon>Bacteroidota</taxon>
        <taxon>Sphingobacteriia</taxon>
        <taxon>Sphingobacteriales</taxon>
        <taxon>Sphingobacteriaceae</taxon>
        <taxon>Mucilaginibacter</taxon>
    </lineage>
</organism>
<dbReference type="InterPro" id="IPR012944">
    <property type="entry name" value="SusD_RagB_dom"/>
</dbReference>
<comment type="similarity">
    <text evidence="2">Belongs to the SusD family.</text>
</comment>